<protein>
    <submittedName>
        <fullName evidence="5">Tetratricopeptide repeat protein</fullName>
    </submittedName>
</protein>
<dbReference type="AlphaFoldDB" id="A0A9P3GM05"/>
<dbReference type="InterPro" id="IPR019734">
    <property type="entry name" value="TPR_rpt"/>
</dbReference>
<feature type="compositionally biased region" description="Basic and acidic residues" evidence="4">
    <location>
        <begin position="779"/>
        <end position="798"/>
    </location>
</feature>
<evidence type="ECO:0000313" key="5">
    <source>
        <dbReference type="EMBL" id="GJE95955.1"/>
    </source>
</evidence>
<keyword evidence="6" id="KW-1185">Reference proteome</keyword>
<comment type="function">
    <text evidence="1">Involved in endocytosis.</text>
</comment>
<name>A0A9P3GM05_9APHY</name>
<comment type="similarity">
    <text evidence="2">Belongs to the YPP1 family.</text>
</comment>
<dbReference type="OrthoDB" id="29013at2759"/>
<evidence type="ECO:0000256" key="4">
    <source>
        <dbReference type="SAM" id="MobiDB-lite"/>
    </source>
</evidence>
<sequence>MATGKDRHYWTQLLATLTAGNWDVALPGKAPNGTLLPWSELLRKFNKHCHGYADVAELASQTQALALVLESGAGEHNVESKESGFQNRFSDALDLDDECVLPEERREEAGAGYTALKGLRCAGKEPVRLALAYYAYALGRPEECLALLSEVTNLPDIPARVAAYESMRADASAPSASLVSVLEPSASTSRTGSLVSVSTIPRSEAEEGRLWGLTECIRSITLEGMSRERLSPQDPQQAIDTYMRAVPLINAVLPEIQRTVNPASAQVTSMASLSFARFQELWRWTERALRRAIILAAQLSDPTAEDGLAGSFWTLQGLYRGCSAHWPPAFHPELRSTVATIHLRAFVLRARLLPSDALRAKAPRWISSARSVLQELRALLSVCTRFPRAGERNVRVEDFVDLCVAVWEADGAVGEYAGWAIDFLWWATRLTFNSFRIYRHMARLLAASGDPALARRTLKLYVQVVSKAREAGGADADADSDRQWVQTLVQGAGMLCRLAVAEGDHGRALELAKEAGTLVQQAKARLDGDDKEMVAGVQLAEGIWFSVMAYTEQDPRTRNAKLAHSLEAFTAAVGTYPSASAHHHLALALARPGPAKDVPGAIAHARAAVELGPGEVRHWHLLGLLLGATGDWQAAQSVLELGIGIAEADLADDEPPPEQNGSARGLTIRDFVQTVQDADAAPATGDGDGVNGVNGVNGDVDAPPSRETILPPGAKDVPPSAALLQPGGGTAASRQEKFEYALQARMTQLALTEFVAGAEAVGDKWLEVFQWFREKRPATLDDRRQSIDSRRVSAEVRSNDAASMRTAQPMMTSPRGPSLVLPPDDSSGELAPPVGITITPATPAAASEDAVQSILDGAEKRSGSLDEKDRDVSRGKKVREVLKSGVHKGQARITTISKKIGHGVGRHGSLSLKRTTSAPDFHSVLAHNPYQASSIHLRQYHSIHASQQDLAMLDVPPPPRTSSPDPVSRTNSRTSRDLRLLSDLWLMSAAIFRRLGKIEQARGAIQEAEVRDEDNPAVWVQLGLYQSALGDEYRAAEAFRKALFIHPNDVAATVYLCRIYLSPAGEAGADMENVDLAAGLLSELTRGAGWDVPEAWYFLARAYKLQGRRDRERECLNFALTLSQTRGVRDPTVAVGWCL</sequence>
<proteinExistence type="inferred from homology"/>
<feature type="repeat" description="TPR" evidence="3">
    <location>
        <begin position="1016"/>
        <end position="1049"/>
    </location>
</feature>
<comment type="caution">
    <text evidence="5">The sequence shown here is derived from an EMBL/GenBank/DDBJ whole genome shotgun (WGS) entry which is preliminary data.</text>
</comment>
<feature type="compositionally biased region" description="Low complexity" evidence="4">
    <location>
        <begin position="962"/>
        <end position="973"/>
    </location>
</feature>
<gene>
    <name evidence="5" type="ORF">PsYK624_121480</name>
</gene>
<dbReference type="PROSITE" id="PS50005">
    <property type="entry name" value="TPR"/>
    <property type="match status" value="1"/>
</dbReference>
<dbReference type="SMART" id="SM00028">
    <property type="entry name" value="TPR"/>
    <property type="match status" value="4"/>
</dbReference>
<accession>A0A9P3GM05</accession>
<feature type="region of interest" description="Disordered" evidence="4">
    <location>
        <begin position="680"/>
        <end position="730"/>
    </location>
</feature>
<dbReference type="Pfam" id="PF13181">
    <property type="entry name" value="TPR_8"/>
    <property type="match status" value="1"/>
</dbReference>
<feature type="region of interest" description="Disordered" evidence="4">
    <location>
        <begin position="952"/>
        <end position="974"/>
    </location>
</feature>
<evidence type="ECO:0000256" key="3">
    <source>
        <dbReference type="PROSITE-ProRule" id="PRU00339"/>
    </source>
</evidence>
<dbReference type="Proteomes" id="UP000703269">
    <property type="component" value="Unassembled WGS sequence"/>
</dbReference>
<dbReference type="Gene3D" id="1.25.40.10">
    <property type="entry name" value="Tetratricopeptide repeat domain"/>
    <property type="match status" value="2"/>
</dbReference>
<keyword evidence="3" id="KW-0802">TPR repeat</keyword>
<evidence type="ECO:0000256" key="1">
    <source>
        <dbReference type="ARBA" id="ARBA00002550"/>
    </source>
</evidence>
<dbReference type="SUPFAM" id="SSF48452">
    <property type="entry name" value="TPR-like"/>
    <property type="match status" value="1"/>
</dbReference>
<evidence type="ECO:0000256" key="2">
    <source>
        <dbReference type="ARBA" id="ARBA00038251"/>
    </source>
</evidence>
<reference evidence="5 6" key="1">
    <citation type="submission" date="2021-08" db="EMBL/GenBank/DDBJ databases">
        <title>Draft Genome Sequence of Phanerochaete sordida strain YK-624.</title>
        <authorList>
            <person name="Mori T."/>
            <person name="Dohra H."/>
            <person name="Suzuki T."/>
            <person name="Kawagishi H."/>
            <person name="Hirai H."/>
        </authorList>
    </citation>
    <scope>NUCLEOTIDE SEQUENCE [LARGE SCALE GENOMIC DNA]</scope>
    <source>
        <strain evidence="5 6">YK-624</strain>
    </source>
</reference>
<feature type="region of interest" description="Disordered" evidence="4">
    <location>
        <begin position="779"/>
        <end position="816"/>
    </location>
</feature>
<dbReference type="InterPro" id="IPR011990">
    <property type="entry name" value="TPR-like_helical_dom_sf"/>
</dbReference>
<dbReference type="EMBL" id="BPQB01000054">
    <property type="protein sequence ID" value="GJE95955.1"/>
    <property type="molecule type" value="Genomic_DNA"/>
</dbReference>
<dbReference type="InterPro" id="IPR051722">
    <property type="entry name" value="Endocytosis_PI4K-reg_protein"/>
</dbReference>
<dbReference type="PANTHER" id="PTHR23083">
    <property type="entry name" value="TETRATRICOPEPTIDE REPEAT PROTEIN, TPR"/>
    <property type="match status" value="1"/>
</dbReference>
<evidence type="ECO:0000313" key="6">
    <source>
        <dbReference type="Proteomes" id="UP000703269"/>
    </source>
</evidence>
<dbReference type="PANTHER" id="PTHR23083:SF464">
    <property type="entry name" value="TETRATRICOPEPTIDE REPEAT DOMAIN 7, ISOFORM A"/>
    <property type="match status" value="1"/>
</dbReference>
<organism evidence="5 6">
    <name type="scientific">Phanerochaete sordida</name>
    <dbReference type="NCBI Taxonomy" id="48140"/>
    <lineage>
        <taxon>Eukaryota</taxon>
        <taxon>Fungi</taxon>
        <taxon>Dikarya</taxon>
        <taxon>Basidiomycota</taxon>
        <taxon>Agaricomycotina</taxon>
        <taxon>Agaricomycetes</taxon>
        <taxon>Polyporales</taxon>
        <taxon>Phanerochaetaceae</taxon>
        <taxon>Phanerochaete</taxon>
    </lineage>
</organism>